<evidence type="ECO:0000259" key="9">
    <source>
        <dbReference type="PROSITE" id="PS50262"/>
    </source>
</evidence>
<keyword evidence="7" id="KW-0807">Transducer</keyword>
<dbReference type="AlphaFoldDB" id="A0A0N5AAJ3"/>
<dbReference type="InterPro" id="IPR017452">
    <property type="entry name" value="GPCR_Rhodpsn_7TM"/>
</dbReference>
<feature type="transmembrane region" description="Helical" evidence="8">
    <location>
        <begin position="83"/>
        <end position="103"/>
    </location>
</feature>
<dbReference type="PANTHER" id="PTHR24243">
    <property type="entry name" value="G-PROTEIN COUPLED RECEPTOR"/>
    <property type="match status" value="1"/>
</dbReference>
<dbReference type="Pfam" id="PF00001">
    <property type="entry name" value="7tm_1"/>
    <property type="match status" value="1"/>
</dbReference>
<dbReference type="PROSITE" id="PS50262">
    <property type="entry name" value="G_PROTEIN_RECEP_F1_2"/>
    <property type="match status" value="1"/>
</dbReference>
<keyword evidence="3 8" id="KW-1133">Transmembrane helix</keyword>
<keyword evidence="2 8" id="KW-0812">Transmembrane</keyword>
<dbReference type="GO" id="GO:0004930">
    <property type="term" value="F:G protein-coupled receptor activity"/>
    <property type="evidence" value="ECO:0007669"/>
    <property type="project" value="UniProtKB-KW"/>
</dbReference>
<dbReference type="PANTHER" id="PTHR24243:SF224">
    <property type="entry name" value="G-PROTEIN COUPLED RECEPTOR 19-RELATED"/>
    <property type="match status" value="1"/>
</dbReference>
<protein>
    <submittedName>
        <fullName evidence="11">G_PROTEIN_RECEP_F1_2 domain-containing protein</fullName>
    </submittedName>
</protein>
<organism evidence="10 11">
    <name type="scientific">Syphacia muris</name>
    <dbReference type="NCBI Taxonomy" id="451379"/>
    <lineage>
        <taxon>Eukaryota</taxon>
        <taxon>Metazoa</taxon>
        <taxon>Ecdysozoa</taxon>
        <taxon>Nematoda</taxon>
        <taxon>Chromadorea</taxon>
        <taxon>Rhabditida</taxon>
        <taxon>Spirurina</taxon>
        <taxon>Oxyuridomorpha</taxon>
        <taxon>Oxyuroidea</taxon>
        <taxon>Oxyuridae</taxon>
        <taxon>Syphacia</taxon>
    </lineage>
</organism>
<feature type="transmembrane region" description="Helical" evidence="8">
    <location>
        <begin position="42"/>
        <end position="63"/>
    </location>
</feature>
<dbReference type="WBParaSite" id="SMUV_0000116901-mRNA-1">
    <property type="protein sequence ID" value="SMUV_0000116901-mRNA-1"/>
    <property type="gene ID" value="SMUV_0000116901"/>
</dbReference>
<evidence type="ECO:0000313" key="10">
    <source>
        <dbReference type="Proteomes" id="UP000046393"/>
    </source>
</evidence>
<keyword evidence="10" id="KW-1185">Reference proteome</keyword>
<keyword evidence="4" id="KW-0297">G-protein coupled receptor</keyword>
<proteinExistence type="predicted"/>
<dbReference type="Proteomes" id="UP000046393">
    <property type="component" value="Unplaced"/>
</dbReference>
<evidence type="ECO:0000256" key="7">
    <source>
        <dbReference type="ARBA" id="ARBA00023224"/>
    </source>
</evidence>
<accession>A0A0N5AAJ3</accession>
<evidence type="ECO:0000256" key="8">
    <source>
        <dbReference type="SAM" id="Phobius"/>
    </source>
</evidence>
<dbReference type="STRING" id="451379.A0A0N5AAJ3"/>
<keyword evidence="6" id="KW-0675">Receptor</keyword>
<evidence type="ECO:0000256" key="2">
    <source>
        <dbReference type="ARBA" id="ARBA00022692"/>
    </source>
</evidence>
<sequence>MRSNLSKALAFANSSGTIFSANPITFFAIITQRSLRSPTNVFLAALSVVDFLVGVFCVGQNAIHLSYINEGTWPLGSQACKIYIYFIHMLPSVSAGLLVLLSLERMIAVKFPLFAAKIFKYSITIPSTVLVWICAEGIMDN</sequence>
<evidence type="ECO:0000256" key="4">
    <source>
        <dbReference type="ARBA" id="ARBA00023040"/>
    </source>
</evidence>
<reference evidence="11" key="1">
    <citation type="submission" date="2017-02" db="UniProtKB">
        <authorList>
            <consortium name="WormBaseParasite"/>
        </authorList>
    </citation>
    <scope>IDENTIFICATION</scope>
</reference>
<feature type="transmembrane region" description="Helical" evidence="8">
    <location>
        <begin position="12"/>
        <end position="30"/>
    </location>
</feature>
<name>A0A0N5AAJ3_9BILA</name>
<feature type="domain" description="G-protein coupled receptors family 1 profile" evidence="9">
    <location>
        <begin position="21"/>
        <end position="141"/>
    </location>
</feature>
<evidence type="ECO:0000256" key="6">
    <source>
        <dbReference type="ARBA" id="ARBA00023170"/>
    </source>
</evidence>
<dbReference type="SUPFAM" id="SSF81321">
    <property type="entry name" value="Family A G protein-coupled receptor-like"/>
    <property type="match status" value="1"/>
</dbReference>
<dbReference type="GO" id="GO:0005886">
    <property type="term" value="C:plasma membrane"/>
    <property type="evidence" value="ECO:0007669"/>
    <property type="project" value="TreeGrafter"/>
</dbReference>
<evidence type="ECO:0000313" key="11">
    <source>
        <dbReference type="WBParaSite" id="SMUV_0000116901-mRNA-1"/>
    </source>
</evidence>
<evidence type="ECO:0000256" key="1">
    <source>
        <dbReference type="ARBA" id="ARBA00004141"/>
    </source>
</evidence>
<dbReference type="InterPro" id="IPR000276">
    <property type="entry name" value="GPCR_Rhodpsn"/>
</dbReference>
<comment type="subcellular location">
    <subcellularLocation>
        <location evidence="1">Membrane</location>
        <topology evidence="1">Multi-pass membrane protein</topology>
    </subcellularLocation>
</comment>
<evidence type="ECO:0000256" key="5">
    <source>
        <dbReference type="ARBA" id="ARBA00023136"/>
    </source>
</evidence>
<dbReference type="Gene3D" id="1.20.1070.10">
    <property type="entry name" value="Rhodopsin 7-helix transmembrane proteins"/>
    <property type="match status" value="1"/>
</dbReference>
<keyword evidence="5 8" id="KW-0472">Membrane</keyword>
<evidence type="ECO:0000256" key="3">
    <source>
        <dbReference type="ARBA" id="ARBA00022989"/>
    </source>
</evidence>